<dbReference type="Proteomes" id="UP000324133">
    <property type="component" value="Unassembled WGS sequence"/>
</dbReference>
<dbReference type="PANTHER" id="PTHR43283">
    <property type="entry name" value="BETA-LACTAMASE-RELATED"/>
    <property type="match status" value="1"/>
</dbReference>
<keyword evidence="1" id="KW-0732">Signal</keyword>
<comment type="caution">
    <text evidence="3">The sequence shown here is derived from an EMBL/GenBank/DDBJ whole genome shotgun (WGS) entry which is preliminary data.</text>
</comment>
<evidence type="ECO:0000256" key="1">
    <source>
        <dbReference type="SAM" id="SignalP"/>
    </source>
</evidence>
<proteinExistence type="predicted"/>
<feature type="domain" description="Beta-lactamase-related" evidence="2">
    <location>
        <begin position="38"/>
        <end position="366"/>
    </location>
</feature>
<feature type="chain" id="PRO_5023010980" evidence="1">
    <location>
        <begin position="21"/>
        <end position="397"/>
    </location>
</feature>
<protein>
    <submittedName>
        <fullName evidence="3">Beta-lactamase family protein</fullName>
    </submittedName>
</protein>
<dbReference type="InterPro" id="IPR050789">
    <property type="entry name" value="Diverse_Enzym_Activities"/>
</dbReference>
<dbReference type="EMBL" id="VKKY01000001">
    <property type="protein sequence ID" value="KAA3440050.1"/>
    <property type="molecule type" value="Genomic_DNA"/>
</dbReference>
<dbReference type="Gene3D" id="3.40.710.10">
    <property type="entry name" value="DD-peptidase/beta-lactamase superfamily"/>
    <property type="match status" value="1"/>
</dbReference>
<accession>A0A5B6TKQ9</accession>
<gene>
    <name evidence="3" type="ORF">FOA19_05115</name>
</gene>
<dbReference type="InterPro" id="IPR012338">
    <property type="entry name" value="Beta-lactam/transpept-like"/>
</dbReference>
<dbReference type="Pfam" id="PF00144">
    <property type="entry name" value="Beta-lactamase"/>
    <property type="match status" value="1"/>
</dbReference>
<dbReference type="OrthoDB" id="1357763at2"/>
<organism evidence="3 4">
    <name type="scientific">Rufibacter hautae</name>
    <dbReference type="NCBI Taxonomy" id="2595005"/>
    <lineage>
        <taxon>Bacteria</taxon>
        <taxon>Pseudomonadati</taxon>
        <taxon>Bacteroidota</taxon>
        <taxon>Cytophagia</taxon>
        <taxon>Cytophagales</taxon>
        <taxon>Hymenobacteraceae</taxon>
        <taxon>Rufibacter</taxon>
    </lineage>
</organism>
<keyword evidence="4" id="KW-1185">Reference proteome</keyword>
<sequence length="397" mass="44765">MKKSFLIFYCVLSVALPALGQTLTRLDGSKIPAAALGRKIQELMQAAKVTGLAVAVFNQNKPVYQKTFGYKNAPTKEPIKATTNIYGASLSKAVFAVLVMKLVEEGKLDLDKPLQSYLPKPIYDYAPATKWQDHYQDLKQDSLYRQITARMCLSHTTGLPNWRWDEPDEKLRVKFKPGLRYSYSGEGLVYLQTVLEKMLGQNLEEMMQQRIFGPAGMVNSSYTWQPRFDQDYCLGHSATGTVYEKDKDNEARAASTLETTLQDYTLFTQAVLQHQLLSKASTKAMFTPQIRIRSVQQFGPLRLQESAANDGINLGYGLGWVLLQSKYGPGAFKEGHGDGFQHYSILFPERGAGIVLMSNSDNAESIFKDLLEVALADTFTPWYWENYIPYDHTAQKK</sequence>
<evidence type="ECO:0000313" key="3">
    <source>
        <dbReference type="EMBL" id="KAA3440050.1"/>
    </source>
</evidence>
<dbReference type="PANTHER" id="PTHR43283:SF18">
    <property type="match status" value="1"/>
</dbReference>
<dbReference type="RefSeq" id="WP_149089688.1">
    <property type="nucleotide sequence ID" value="NZ_VKKY01000001.1"/>
</dbReference>
<evidence type="ECO:0000259" key="2">
    <source>
        <dbReference type="Pfam" id="PF00144"/>
    </source>
</evidence>
<evidence type="ECO:0000313" key="4">
    <source>
        <dbReference type="Proteomes" id="UP000324133"/>
    </source>
</evidence>
<feature type="signal peptide" evidence="1">
    <location>
        <begin position="1"/>
        <end position="20"/>
    </location>
</feature>
<dbReference type="SUPFAM" id="SSF56601">
    <property type="entry name" value="beta-lactamase/transpeptidase-like"/>
    <property type="match status" value="1"/>
</dbReference>
<dbReference type="AlphaFoldDB" id="A0A5B6TKQ9"/>
<name>A0A5B6TKQ9_9BACT</name>
<reference evidence="3 4" key="1">
    <citation type="submission" date="2019-07" db="EMBL/GenBank/DDBJ databases">
        <title>Rufibacter sp. nov., isolated from lake sediment.</title>
        <authorList>
            <person name="Qu J.-H."/>
        </authorList>
    </citation>
    <scope>NUCLEOTIDE SEQUENCE [LARGE SCALE GENOMIC DNA]</scope>
    <source>
        <strain evidence="3 4">NBS58-1</strain>
    </source>
</reference>
<dbReference type="InterPro" id="IPR001466">
    <property type="entry name" value="Beta-lactam-related"/>
</dbReference>